<feature type="domain" description="TPX2 C-terminal" evidence="7">
    <location>
        <begin position="264"/>
        <end position="316"/>
    </location>
</feature>
<evidence type="ECO:0000313" key="9">
    <source>
        <dbReference type="Proteomes" id="UP000250235"/>
    </source>
</evidence>
<dbReference type="InterPro" id="IPR027329">
    <property type="entry name" value="TPX2_C"/>
</dbReference>
<dbReference type="EMBL" id="KQ992353">
    <property type="protein sequence ID" value="KZV50682.1"/>
    <property type="molecule type" value="Genomic_DNA"/>
</dbReference>
<feature type="region of interest" description="Disordered" evidence="6">
    <location>
        <begin position="126"/>
        <end position="207"/>
    </location>
</feature>
<comment type="similarity">
    <text evidence="2">Belongs to the TPX2 family.</text>
</comment>
<feature type="compositionally biased region" description="Basic and acidic residues" evidence="6">
    <location>
        <begin position="28"/>
        <end position="38"/>
    </location>
</feature>
<dbReference type="Pfam" id="PF06886">
    <property type="entry name" value="TPX2"/>
    <property type="match status" value="1"/>
</dbReference>
<evidence type="ECO:0000259" key="7">
    <source>
        <dbReference type="Pfam" id="PF06886"/>
    </source>
</evidence>
<name>A0A2Z7CUA9_9LAMI</name>
<feature type="compositionally biased region" description="Basic and acidic residues" evidence="6">
    <location>
        <begin position="277"/>
        <end position="297"/>
    </location>
</feature>
<protein>
    <recommendedName>
        <fullName evidence="7">TPX2 C-terminal domain-containing protein</fullName>
    </recommendedName>
</protein>
<evidence type="ECO:0000256" key="5">
    <source>
        <dbReference type="ARBA" id="ARBA00023212"/>
    </source>
</evidence>
<comment type="subcellular location">
    <subcellularLocation>
        <location evidence="1">Cytoplasm</location>
        <location evidence="1">Cytoskeleton</location>
    </subcellularLocation>
</comment>
<keyword evidence="9" id="KW-1185">Reference proteome</keyword>
<dbReference type="PANTHER" id="PTHR47286:SF2">
    <property type="entry name" value="F3I6.9 PROTEIN"/>
    <property type="match status" value="1"/>
</dbReference>
<keyword evidence="5" id="KW-0206">Cytoskeleton</keyword>
<feature type="compositionally biased region" description="Basic and acidic residues" evidence="6">
    <location>
        <begin position="1"/>
        <end position="17"/>
    </location>
</feature>
<evidence type="ECO:0000256" key="2">
    <source>
        <dbReference type="ARBA" id="ARBA00005885"/>
    </source>
</evidence>
<gene>
    <name evidence="8" type="ORF">F511_29286</name>
</gene>
<feature type="compositionally biased region" description="Basic and acidic residues" evidence="6">
    <location>
        <begin position="127"/>
        <end position="157"/>
    </location>
</feature>
<reference evidence="8 9" key="1">
    <citation type="journal article" date="2015" name="Proc. Natl. Acad. Sci. U.S.A.">
        <title>The resurrection genome of Boea hygrometrica: A blueprint for survival of dehydration.</title>
        <authorList>
            <person name="Xiao L."/>
            <person name="Yang G."/>
            <person name="Zhang L."/>
            <person name="Yang X."/>
            <person name="Zhao S."/>
            <person name="Ji Z."/>
            <person name="Zhou Q."/>
            <person name="Hu M."/>
            <person name="Wang Y."/>
            <person name="Chen M."/>
            <person name="Xu Y."/>
            <person name="Jin H."/>
            <person name="Xiao X."/>
            <person name="Hu G."/>
            <person name="Bao F."/>
            <person name="Hu Y."/>
            <person name="Wan P."/>
            <person name="Li L."/>
            <person name="Deng X."/>
            <person name="Kuang T."/>
            <person name="Xiang C."/>
            <person name="Zhu J.K."/>
            <person name="Oliver M.J."/>
            <person name="He Y."/>
        </authorList>
    </citation>
    <scope>NUCLEOTIDE SEQUENCE [LARGE SCALE GENOMIC DNA]</scope>
    <source>
        <strain evidence="9">cv. XS01</strain>
    </source>
</reference>
<feature type="region of interest" description="Disordered" evidence="6">
    <location>
        <begin position="1"/>
        <end position="80"/>
    </location>
</feature>
<dbReference type="GO" id="GO:0005874">
    <property type="term" value="C:microtubule"/>
    <property type="evidence" value="ECO:0007669"/>
    <property type="project" value="UniProtKB-KW"/>
</dbReference>
<dbReference type="Proteomes" id="UP000250235">
    <property type="component" value="Unassembled WGS sequence"/>
</dbReference>
<evidence type="ECO:0000256" key="3">
    <source>
        <dbReference type="ARBA" id="ARBA00022490"/>
    </source>
</evidence>
<accession>A0A2Z7CUA9</accession>
<sequence>MELEKEKAAAHAGRSSEDPVFEDSSGTDDDKSVTHDGEVSVAETGPETCRSLSTNVMIDDDPASTKADVKSVTCNGEASEEEIGRENCGTFSTNVLVDDDPVSKQGGCADCLIDKADSVEEVLIVETPREKEDIREEHIPMGKDSSKSNAHAREIARKASAIKRTADKIASPVARASQASTPRDSRPVSVGLAKSAPRISKKKANETPLPEIKNFRVGESKSMIMGDKLITKRELKTSQERCKGSLSGGKCSSLKQVTDRALEQFPKNLKAKSVTRVVEDSQRSAKSKEEKESEVKKLRQNLNFKATPMPSFYRTRGNGHSHPLKEGVVDKKIHPYPASNRCKKAVFVEG</sequence>
<evidence type="ECO:0000256" key="4">
    <source>
        <dbReference type="ARBA" id="ARBA00022701"/>
    </source>
</evidence>
<proteinExistence type="inferred from homology"/>
<dbReference type="PANTHER" id="PTHR47286">
    <property type="entry name" value="F3I6.9 PROTEIN"/>
    <property type="match status" value="1"/>
</dbReference>
<organism evidence="8 9">
    <name type="scientific">Dorcoceras hygrometricum</name>
    <dbReference type="NCBI Taxonomy" id="472368"/>
    <lineage>
        <taxon>Eukaryota</taxon>
        <taxon>Viridiplantae</taxon>
        <taxon>Streptophyta</taxon>
        <taxon>Embryophyta</taxon>
        <taxon>Tracheophyta</taxon>
        <taxon>Spermatophyta</taxon>
        <taxon>Magnoliopsida</taxon>
        <taxon>eudicotyledons</taxon>
        <taxon>Gunneridae</taxon>
        <taxon>Pentapetalae</taxon>
        <taxon>asterids</taxon>
        <taxon>lamiids</taxon>
        <taxon>Lamiales</taxon>
        <taxon>Gesneriaceae</taxon>
        <taxon>Didymocarpoideae</taxon>
        <taxon>Trichosporeae</taxon>
        <taxon>Loxocarpinae</taxon>
        <taxon>Dorcoceras</taxon>
    </lineage>
</organism>
<keyword evidence="4" id="KW-0493">Microtubule</keyword>
<keyword evidence="3" id="KW-0963">Cytoplasm</keyword>
<evidence type="ECO:0000256" key="1">
    <source>
        <dbReference type="ARBA" id="ARBA00004245"/>
    </source>
</evidence>
<dbReference type="AlphaFoldDB" id="A0A2Z7CUA9"/>
<evidence type="ECO:0000313" key="8">
    <source>
        <dbReference type="EMBL" id="KZV50682.1"/>
    </source>
</evidence>
<evidence type="ECO:0000256" key="6">
    <source>
        <dbReference type="SAM" id="MobiDB-lite"/>
    </source>
</evidence>
<feature type="compositionally biased region" description="Basic and acidic residues" evidence="6">
    <location>
        <begin position="323"/>
        <end position="332"/>
    </location>
</feature>
<feature type="region of interest" description="Disordered" evidence="6">
    <location>
        <begin position="276"/>
        <end position="332"/>
    </location>
</feature>